<dbReference type="CTD" id="20201141"/>
<evidence type="ECO:0000259" key="2">
    <source>
        <dbReference type="PROSITE" id="PS51233"/>
    </source>
</evidence>
<dbReference type="PROSITE" id="PS51233">
    <property type="entry name" value="VWFD"/>
    <property type="match status" value="1"/>
</dbReference>
<dbReference type="RefSeq" id="XP_009030420.1">
    <property type="nucleotide sequence ID" value="XM_009032172.1"/>
</dbReference>
<dbReference type="KEGG" id="hro:HELRODRAFT_165641"/>
<feature type="compositionally biased region" description="Low complexity" evidence="1">
    <location>
        <begin position="974"/>
        <end position="1003"/>
    </location>
</feature>
<dbReference type="AlphaFoldDB" id="T1EX41"/>
<dbReference type="EMBL" id="KB097700">
    <property type="protein sequence ID" value="ESN91587.1"/>
    <property type="molecule type" value="Genomic_DNA"/>
</dbReference>
<dbReference type="OrthoDB" id="6156080at2759"/>
<proteinExistence type="predicted"/>
<evidence type="ECO:0000313" key="3">
    <source>
        <dbReference type="EMBL" id="ESN91587.1"/>
    </source>
</evidence>
<feature type="compositionally biased region" description="Low complexity" evidence="1">
    <location>
        <begin position="890"/>
        <end position="915"/>
    </location>
</feature>
<dbReference type="EMBL" id="AMQM01002123">
    <property type="status" value="NOT_ANNOTATED_CDS"/>
    <property type="molecule type" value="Genomic_DNA"/>
</dbReference>
<dbReference type="InParanoid" id="T1EX41"/>
<dbReference type="STRING" id="6412.T1EX41"/>
<dbReference type="GeneID" id="20201141"/>
<dbReference type="EMBL" id="AMQM01002122">
    <property type="status" value="NOT_ANNOTATED_CDS"/>
    <property type="molecule type" value="Genomic_DNA"/>
</dbReference>
<sequence length="1055" mass="120707">MIYNTTDSNSRFSNHNYNNIYNDNNYIFDNIDHDILNNVLAVNNHNNDINNNSNNNNNDKNIFSSYMSHLFNPQRKKSAKHGSLSLGIFKLTQILSDFNNILSLFDFDSGQSGSDSIRQQSGSSDDVVREIRDEMVDREVQKFSLMVAEVMQAFLRWFNPKQNYVRDDVDADEYFNNDVNSDDNNGDNVINIKDTIKELKRIKRCLQKYSDTQMEDTLDWVSCLYVCKDLKDISKSVLSSFRKIPACSDVMWISDLVIRLFVDFVQLSHCFFDVLEPTKFPIKLVEGDLQRNEVHFQLFTPPGVHCYPPNLMKKSRRSVVKDIVAFKFGLKEYCKVQVELSTDNYLSTIVLPYANINRKEFNLTGRQPKCRSGQSINQVAVEVYEGGEKGQCGDRYLNTTYKCEGVDRMTGGLNITNANWNHTFVAPLHATVDHKLERVKELDVNFTLKMVVDGLRLKVADRDSKLIGICQSINDPHIVTFDNVYYNNLYHGYFTLYENRELNYENVDDAEIMSATYDDTRSDEGDSHNLKVTLYIKGEFKNGMRLFKKDGGLTYQVLLHHGTLVNVKSNGKRFLNVWLQASAYDRERTRGLCGTFNDVTDDDLLHSDGNLTSNGTARRNMPKKFIESWRVPEDRRIFYGITHRQQQQNINSNNNNSNNNNSNNNSNNNFKSYCRCSHCLLKNVACSCGIGQLVETCDLDLGTEFVFPNITMLMKQNPYHYDKDIVIKNTNNINNNNNDDDPFNDEIDIDENFIPADNLTGINSIARTYCKRMLLLESNSTLLKTCQLMAKLYLNNGDNSLRDDDINNDDIVLNGYQKFDDANNERYDTAIMSPEFANAMMDLLEPIAAYRWRYIFNKNFVYCDVRFENCSFAILYGKYFLADNNNNNNNFNNNNNNNNNNFNNNNNNNINNNNNMENKGSDHSLICSVKPILETVLDDDHSGISYDVKVDVININQAACLLPASTMFTSTPSSSSSSLSSFSSSSSSSSSLSSSSSSSSTSSIKKNNKQSYEIRVKDKHSTQFKTFKFIVFDSVCMRCNFEDEIGGKCERKLVS</sequence>
<evidence type="ECO:0000313" key="5">
    <source>
        <dbReference type="Proteomes" id="UP000015101"/>
    </source>
</evidence>
<feature type="region of interest" description="Disordered" evidence="1">
    <location>
        <begin position="890"/>
        <end position="917"/>
    </location>
</feature>
<feature type="domain" description="VWFD" evidence="2">
    <location>
        <begin position="468"/>
        <end position="638"/>
    </location>
</feature>
<dbReference type="InterPro" id="IPR001846">
    <property type="entry name" value="VWF_type-D"/>
</dbReference>
<protein>
    <recommendedName>
        <fullName evidence="2">VWFD domain-containing protein</fullName>
    </recommendedName>
</protein>
<reference evidence="3 5" key="2">
    <citation type="journal article" date="2013" name="Nature">
        <title>Insights into bilaterian evolution from three spiralian genomes.</title>
        <authorList>
            <person name="Simakov O."/>
            <person name="Marletaz F."/>
            <person name="Cho S.J."/>
            <person name="Edsinger-Gonzales E."/>
            <person name="Havlak P."/>
            <person name="Hellsten U."/>
            <person name="Kuo D.H."/>
            <person name="Larsson T."/>
            <person name="Lv J."/>
            <person name="Arendt D."/>
            <person name="Savage R."/>
            <person name="Osoegawa K."/>
            <person name="de Jong P."/>
            <person name="Grimwood J."/>
            <person name="Chapman J.A."/>
            <person name="Shapiro H."/>
            <person name="Aerts A."/>
            <person name="Otillar R.P."/>
            <person name="Terry A.Y."/>
            <person name="Boore J.L."/>
            <person name="Grigoriev I.V."/>
            <person name="Lindberg D.R."/>
            <person name="Seaver E.C."/>
            <person name="Weisblat D.A."/>
            <person name="Putnam N.H."/>
            <person name="Rokhsar D.S."/>
        </authorList>
    </citation>
    <scope>NUCLEOTIDE SEQUENCE</scope>
</reference>
<reference evidence="4" key="3">
    <citation type="submission" date="2015-06" db="UniProtKB">
        <authorList>
            <consortium name="EnsemblMetazoa"/>
        </authorList>
    </citation>
    <scope>IDENTIFICATION</scope>
</reference>
<dbReference type="Proteomes" id="UP000015101">
    <property type="component" value="Unassembled WGS sequence"/>
</dbReference>
<dbReference type="HOGENOM" id="CLU_290230_0_0_1"/>
<keyword evidence="5" id="KW-1185">Reference proteome</keyword>
<evidence type="ECO:0000313" key="4">
    <source>
        <dbReference type="EnsemblMetazoa" id="HelroP165641"/>
    </source>
</evidence>
<dbReference type="PANTHER" id="PTHR34306">
    <property type="entry name" value="RAD60-SLD DOMAIN-CONTAINING PROTEIN"/>
    <property type="match status" value="1"/>
</dbReference>
<gene>
    <name evidence="4" type="primary">20201141</name>
    <name evidence="3" type="ORF">HELRODRAFT_165641</name>
</gene>
<name>T1EX41_HELRO</name>
<dbReference type="EnsemblMetazoa" id="HelroT165641">
    <property type="protein sequence ID" value="HelroP165641"/>
    <property type="gene ID" value="HelroG165641"/>
</dbReference>
<reference evidence="5" key="1">
    <citation type="submission" date="2012-12" db="EMBL/GenBank/DDBJ databases">
        <authorList>
            <person name="Hellsten U."/>
            <person name="Grimwood J."/>
            <person name="Chapman J.A."/>
            <person name="Shapiro H."/>
            <person name="Aerts A."/>
            <person name="Otillar R.P."/>
            <person name="Terry A.Y."/>
            <person name="Boore J.L."/>
            <person name="Simakov O."/>
            <person name="Marletaz F."/>
            <person name="Cho S.-J."/>
            <person name="Edsinger-Gonzales E."/>
            <person name="Havlak P."/>
            <person name="Kuo D.-H."/>
            <person name="Larsson T."/>
            <person name="Lv J."/>
            <person name="Arendt D."/>
            <person name="Savage R."/>
            <person name="Osoegawa K."/>
            <person name="de Jong P."/>
            <person name="Lindberg D.R."/>
            <person name="Seaver E.C."/>
            <person name="Weisblat D.A."/>
            <person name="Putnam N.H."/>
            <person name="Grigoriev I.V."/>
            <person name="Rokhsar D.S."/>
        </authorList>
    </citation>
    <scope>NUCLEOTIDE SEQUENCE</scope>
</reference>
<dbReference type="PANTHER" id="PTHR34306:SF3">
    <property type="entry name" value="BROMODOMAIN-CONTAINING PROTEIN DDB_G0278469-RELATED"/>
    <property type="match status" value="1"/>
</dbReference>
<dbReference type="EMBL" id="AMQM01002121">
    <property type="status" value="NOT_ANNOTATED_CDS"/>
    <property type="molecule type" value="Genomic_DNA"/>
</dbReference>
<accession>T1EX41</accession>
<feature type="region of interest" description="Disordered" evidence="1">
    <location>
        <begin position="974"/>
        <end position="1004"/>
    </location>
</feature>
<organism evidence="4 5">
    <name type="scientific">Helobdella robusta</name>
    <name type="common">Californian leech</name>
    <dbReference type="NCBI Taxonomy" id="6412"/>
    <lineage>
        <taxon>Eukaryota</taxon>
        <taxon>Metazoa</taxon>
        <taxon>Spiralia</taxon>
        <taxon>Lophotrochozoa</taxon>
        <taxon>Annelida</taxon>
        <taxon>Clitellata</taxon>
        <taxon>Hirudinea</taxon>
        <taxon>Rhynchobdellida</taxon>
        <taxon>Glossiphoniidae</taxon>
        <taxon>Helobdella</taxon>
    </lineage>
</organism>
<evidence type="ECO:0000256" key="1">
    <source>
        <dbReference type="SAM" id="MobiDB-lite"/>
    </source>
</evidence>